<evidence type="ECO:0000313" key="3">
    <source>
        <dbReference type="Proteomes" id="UP000218327"/>
    </source>
</evidence>
<name>A0A2A5B5B1_9GAMM</name>
<dbReference type="Pfam" id="PF03646">
    <property type="entry name" value="FlaG"/>
    <property type="match status" value="1"/>
</dbReference>
<dbReference type="PANTHER" id="PTHR37166">
    <property type="entry name" value="PROTEIN FLAG"/>
    <property type="match status" value="1"/>
</dbReference>
<evidence type="ECO:0000313" key="2">
    <source>
        <dbReference type="EMBL" id="PCJ26655.1"/>
    </source>
</evidence>
<sequence>MVTSLNRVDSRAVTSRKQNAGLGTSSHNRQGFAAGGQSLPMLESDIPMDMPMEEESREELSQAMEAVADYVQNIAREINFSIDEEKEEYVVTVSDQETGEVIRQIPSQEMLELSKYLQEVKRKDSDQNLKGLLFQGNA</sequence>
<dbReference type="InterPro" id="IPR005186">
    <property type="entry name" value="FlaG"/>
</dbReference>
<evidence type="ECO:0000256" key="1">
    <source>
        <dbReference type="SAM" id="MobiDB-lite"/>
    </source>
</evidence>
<proteinExistence type="predicted"/>
<gene>
    <name evidence="2" type="ORF">COA96_04870</name>
</gene>
<dbReference type="AlphaFoldDB" id="A0A2A5B5B1"/>
<feature type="compositionally biased region" description="Polar residues" evidence="1">
    <location>
        <begin position="1"/>
        <end position="29"/>
    </location>
</feature>
<dbReference type="Gene3D" id="3.30.160.170">
    <property type="entry name" value="FlaG-like"/>
    <property type="match status" value="1"/>
</dbReference>
<feature type="region of interest" description="Disordered" evidence="1">
    <location>
        <begin position="1"/>
        <end position="44"/>
    </location>
</feature>
<dbReference type="PANTHER" id="PTHR37166:SF1">
    <property type="entry name" value="PROTEIN FLAG"/>
    <property type="match status" value="1"/>
</dbReference>
<evidence type="ECO:0008006" key="4">
    <source>
        <dbReference type="Google" id="ProtNLM"/>
    </source>
</evidence>
<dbReference type="SUPFAM" id="SSF160214">
    <property type="entry name" value="FlaG-like"/>
    <property type="match status" value="1"/>
</dbReference>
<organism evidence="2 3">
    <name type="scientific">SAR86 cluster bacterium</name>
    <dbReference type="NCBI Taxonomy" id="2030880"/>
    <lineage>
        <taxon>Bacteria</taxon>
        <taxon>Pseudomonadati</taxon>
        <taxon>Pseudomonadota</taxon>
        <taxon>Gammaproteobacteria</taxon>
        <taxon>SAR86 cluster</taxon>
    </lineage>
</organism>
<accession>A0A2A5B5B1</accession>
<dbReference type="EMBL" id="NVVJ01000010">
    <property type="protein sequence ID" value="PCJ26655.1"/>
    <property type="molecule type" value="Genomic_DNA"/>
</dbReference>
<comment type="caution">
    <text evidence="2">The sequence shown here is derived from an EMBL/GenBank/DDBJ whole genome shotgun (WGS) entry which is preliminary data.</text>
</comment>
<dbReference type="Proteomes" id="UP000218327">
    <property type="component" value="Unassembled WGS sequence"/>
</dbReference>
<protein>
    <recommendedName>
        <fullName evidence="4">Flagellar biosynthesis protein FlaG</fullName>
    </recommendedName>
</protein>
<reference evidence="3" key="1">
    <citation type="submission" date="2017-08" db="EMBL/GenBank/DDBJ databases">
        <title>A dynamic microbial community with high functional redundancy inhabits the cold, oxic subseafloor aquifer.</title>
        <authorList>
            <person name="Tully B.J."/>
            <person name="Wheat C.G."/>
            <person name="Glazer B.T."/>
            <person name="Huber J.A."/>
        </authorList>
    </citation>
    <scope>NUCLEOTIDE SEQUENCE [LARGE SCALE GENOMIC DNA]</scope>
</reference>
<dbReference type="InterPro" id="IPR035924">
    <property type="entry name" value="FlaG-like_sf"/>
</dbReference>